<dbReference type="InterPro" id="IPR049692">
    <property type="entry name" value="Daptide_DH"/>
</dbReference>
<keyword evidence="5" id="KW-1185">Reference proteome</keyword>
<organism evidence="4 5">
    <name type="scientific">Streptomyces pilosus</name>
    <dbReference type="NCBI Taxonomy" id="28893"/>
    <lineage>
        <taxon>Bacteria</taxon>
        <taxon>Bacillati</taxon>
        <taxon>Actinomycetota</taxon>
        <taxon>Actinomycetes</taxon>
        <taxon>Kitasatosporales</taxon>
        <taxon>Streptomycetaceae</taxon>
        <taxon>Streptomyces</taxon>
    </lineage>
</organism>
<evidence type="ECO:0000256" key="1">
    <source>
        <dbReference type="ARBA" id="ARBA00007358"/>
    </source>
</evidence>
<dbReference type="PANTHER" id="PTHR11496">
    <property type="entry name" value="ALCOHOL DEHYDROGENASE"/>
    <property type="match status" value="1"/>
</dbReference>
<dbReference type="SUPFAM" id="SSF56796">
    <property type="entry name" value="Dehydroquinate synthase-like"/>
    <property type="match status" value="1"/>
</dbReference>
<dbReference type="AlphaFoldDB" id="A0A918F554"/>
<dbReference type="Proteomes" id="UP000656732">
    <property type="component" value="Unassembled WGS sequence"/>
</dbReference>
<evidence type="ECO:0000313" key="4">
    <source>
        <dbReference type="EMBL" id="GGR01889.1"/>
    </source>
</evidence>
<name>A0A918F554_9ACTN</name>
<proteinExistence type="inferred from homology"/>
<gene>
    <name evidence="4" type="ORF">GCM10010280_57290</name>
</gene>
<dbReference type="InterPro" id="IPR001670">
    <property type="entry name" value="ADH_Fe/GldA"/>
</dbReference>
<accession>A0A918F554</accession>
<dbReference type="Gene3D" id="3.40.50.1970">
    <property type="match status" value="1"/>
</dbReference>
<dbReference type="NCBIfam" id="NF041822">
    <property type="entry name" value="daptide_DH"/>
    <property type="match status" value="1"/>
</dbReference>
<reference evidence="4" key="1">
    <citation type="journal article" date="2014" name="Int. J. Syst. Evol. Microbiol.">
        <title>Complete genome sequence of Corynebacterium casei LMG S-19264T (=DSM 44701T), isolated from a smear-ripened cheese.</title>
        <authorList>
            <consortium name="US DOE Joint Genome Institute (JGI-PGF)"/>
            <person name="Walter F."/>
            <person name="Albersmeier A."/>
            <person name="Kalinowski J."/>
            <person name="Ruckert C."/>
        </authorList>
    </citation>
    <scope>NUCLEOTIDE SEQUENCE</scope>
    <source>
        <strain evidence="4">JCM 4403</strain>
    </source>
</reference>
<sequence length="403" mass="42547">MNLPWSGPTRLLLGAEGLADWLSYAPAGRTSLLVDPALTGSRITALVEGELERAGHLVHRLAPDGPGDATEILALAARTARSDLIVAVGGGTCVDRAKLALVAQDSPAAAQALRDTSRCGLLALGPRVRRVRPLLAVPTTVGPGSEISRVACMPHRQGKRLVSAEALTPDAALLDAAATETLPADLLQEGVLEALFRTVTPYAGDHKDLPVEDAFCEAAAEQLAGLGHRAAALRERGRPADAALRLDLARLSGLTHATWMRLGRTPFTTEGWIIANELSTALGVRKMTAVAALLPHLWRAVLDGDERYGSAARLRHIWDRVRRGTPQPLSADPARGIVGLMDGWGIGRHVTAPPQRLAAVARQTTRAWGAGLPMLGGLLTADVEALLRRAVDAPRTTSVLRAA</sequence>
<evidence type="ECO:0000259" key="3">
    <source>
        <dbReference type="Pfam" id="PF00465"/>
    </source>
</evidence>
<dbReference type="PANTHER" id="PTHR11496:SF102">
    <property type="entry name" value="ALCOHOL DEHYDROGENASE 4"/>
    <property type="match status" value="1"/>
</dbReference>
<dbReference type="Pfam" id="PF00465">
    <property type="entry name" value="Fe-ADH"/>
    <property type="match status" value="1"/>
</dbReference>
<dbReference type="GO" id="GO:0004022">
    <property type="term" value="F:alcohol dehydrogenase (NAD+) activity"/>
    <property type="evidence" value="ECO:0007669"/>
    <property type="project" value="TreeGrafter"/>
</dbReference>
<dbReference type="GO" id="GO:0046872">
    <property type="term" value="F:metal ion binding"/>
    <property type="evidence" value="ECO:0007669"/>
    <property type="project" value="InterPro"/>
</dbReference>
<evidence type="ECO:0000256" key="2">
    <source>
        <dbReference type="ARBA" id="ARBA00023002"/>
    </source>
</evidence>
<comment type="similarity">
    <text evidence="1">Belongs to the iron-containing alcohol dehydrogenase family.</text>
</comment>
<dbReference type="EMBL" id="BMTU01000015">
    <property type="protein sequence ID" value="GGR01889.1"/>
    <property type="molecule type" value="Genomic_DNA"/>
</dbReference>
<dbReference type="InterPro" id="IPR039697">
    <property type="entry name" value="Alcohol_dehydrogenase_Fe"/>
</dbReference>
<comment type="caution">
    <text evidence="4">The sequence shown here is derived from an EMBL/GenBank/DDBJ whole genome shotgun (WGS) entry which is preliminary data.</text>
</comment>
<evidence type="ECO:0000313" key="5">
    <source>
        <dbReference type="Proteomes" id="UP000656732"/>
    </source>
</evidence>
<keyword evidence="2" id="KW-0560">Oxidoreductase</keyword>
<protein>
    <recommendedName>
        <fullName evidence="3">Alcohol dehydrogenase iron-type/glycerol dehydrogenase GldA domain-containing protein</fullName>
    </recommendedName>
</protein>
<feature type="domain" description="Alcohol dehydrogenase iron-type/glycerol dehydrogenase GldA" evidence="3">
    <location>
        <begin position="8"/>
        <end position="175"/>
    </location>
</feature>
<dbReference type="RefSeq" id="WP_189560937.1">
    <property type="nucleotide sequence ID" value="NZ_BMTU01000015.1"/>
</dbReference>
<reference evidence="4" key="2">
    <citation type="submission" date="2020-09" db="EMBL/GenBank/DDBJ databases">
        <authorList>
            <person name="Sun Q."/>
            <person name="Ohkuma M."/>
        </authorList>
    </citation>
    <scope>NUCLEOTIDE SEQUENCE</scope>
    <source>
        <strain evidence="4">JCM 4403</strain>
    </source>
</reference>